<evidence type="ECO:0000256" key="1">
    <source>
        <dbReference type="SAM" id="MobiDB-lite"/>
    </source>
</evidence>
<dbReference type="InterPro" id="IPR005543">
    <property type="entry name" value="PASTA_dom"/>
</dbReference>
<keyword evidence="2" id="KW-0732">Signal</keyword>
<feature type="compositionally biased region" description="Gly residues" evidence="1">
    <location>
        <begin position="157"/>
        <end position="166"/>
    </location>
</feature>
<feature type="compositionally biased region" description="Polar residues" evidence="1">
    <location>
        <begin position="106"/>
        <end position="117"/>
    </location>
</feature>
<dbReference type="CDD" id="cd06577">
    <property type="entry name" value="PASTA_pknB"/>
    <property type="match status" value="1"/>
</dbReference>
<keyword evidence="4" id="KW-1185">Reference proteome</keyword>
<dbReference type="Pfam" id="PF12587">
    <property type="entry name" value="DUF3761"/>
    <property type="match status" value="1"/>
</dbReference>
<comment type="caution">
    <text evidence="3">The sequence shown here is derived from an EMBL/GenBank/DDBJ whole genome shotgun (WGS) entry which is preliminary data.</text>
</comment>
<evidence type="ECO:0000256" key="2">
    <source>
        <dbReference type="SAM" id="SignalP"/>
    </source>
</evidence>
<name>A0ABV6V892_9ACTN</name>
<feature type="compositionally biased region" description="Low complexity" evidence="1">
    <location>
        <begin position="118"/>
        <end position="128"/>
    </location>
</feature>
<protein>
    <submittedName>
        <fullName evidence="3">DUF3761 domain-containing protein</fullName>
    </submittedName>
</protein>
<proteinExistence type="predicted"/>
<evidence type="ECO:0000313" key="3">
    <source>
        <dbReference type="EMBL" id="MFC1409940.1"/>
    </source>
</evidence>
<evidence type="ECO:0000313" key="4">
    <source>
        <dbReference type="Proteomes" id="UP001592582"/>
    </source>
</evidence>
<dbReference type="Proteomes" id="UP001592582">
    <property type="component" value="Unassembled WGS sequence"/>
</dbReference>
<feature type="region of interest" description="Disordered" evidence="1">
    <location>
        <begin position="106"/>
        <end position="178"/>
    </location>
</feature>
<feature type="chain" id="PRO_5045455383" evidence="2">
    <location>
        <begin position="23"/>
        <end position="209"/>
    </location>
</feature>
<reference evidence="3 4" key="1">
    <citation type="submission" date="2024-09" db="EMBL/GenBank/DDBJ databases">
        <authorList>
            <person name="Lee S.D."/>
        </authorList>
    </citation>
    <scope>NUCLEOTIDE SEQUENCE [LARGE SCALE GENOMIC DNA]</scope>
    <source>
        <strain evidence="3 4">N1-1</strain>
    </source>
</reference>
<dbReference type="Gene3D" id="3.30.10.20">
    <property type="match status" value="1"/>
</dbReference>
<sequence length="209" mass="20818">MQHRIIAAISAIAATAAVLVLAGCSTETAAATPPSKTSTLPDLIGEGLQSAQDTAQAAGFNSLKSHDALGRHRHQIFDRDWKVCTQTPAPGSQTPDATVDLGAVKTNEQCPGTGSRMSTPSTAATNTPTPSPPPSPTHVAKPKPTHAPTHSSSTNGSNGGSSGGSSGSTSGDGSPGDGATALCNDGTYSHAAHHRGACSSHGGVAVFYN</sequence>
<dbReference type="PROSITE" id="PS51257">
    <property type="entry name" value="PROKAR_LIPOPROTEIN"/>
    <property type="match status" value="1"/>
</dbReference>
<gene>
    <name evidence="3" type="ORF">ACEZDG_11710</name>
</gene>
<dbReference type="RefSeq" id="WP_380506638.1">
    <property type="nucleotide sequence ID" value="NZ_JBHEZX010000004.1"/>
</dbReference>
<accession>A0ABV6V892</accession>
<organism evidence="3 4">
    <name type="scientific">Streptacidiphilus alkalitolerans</name>
    <dbReference type="NCBI Taxonomy" id="3342712"/>
    <lineage>
        <taxon>Bacteria</taxon>
        <taxon>Bacillati</taxon>
        <taxon>Actinomycetota</taxon>
        <taxon>Actinomycetes</taxon>
        <taxon>Kitasatosporales</taxon>
        <taxon>Streptomycetaceae</taxon>
        <taxon>Streptacidiphilus</taxon>
    </lineage>
</organism>
<feature type="signal peptide" evidence="2">
    <location>
        <begin position="1"/>
        <end position="22"/>
    </location>
</feature>
<dbReference type="EMBL" id="JBHEZX010000004">
    <property type="protein sequence ID" value="MFC1409940.1"/>
    <property type="molecule type" value="Genomic_DNA"/>
</dbReference>
<dbReference type="InterPro" id="IPR022236">
    <property type="entry name" value="DUF3761"/>
</dbReference>